<evidence type="ECO:0000259" key="6">
    <source>
        <dbReference type="SMART" id="SM01238"/>
    </source>
</evidence>
<dbReference type="EMBL" id="ML996081">
    <property type="protein sequence ID" value="KAF2156841.1"/>
    <property type="molecule type" value="Genomic_DNA"/>
</dbReference>
<dbReference type="InterPro" id="IPR039603">
    <property type="entry name" value="Ribosomal_mS41"/>
</dbReference>
<evidence type="ECO:0000256" key="4">
    <source>
        <dbReference type="ARBA" id="ARBA00035129"/>
    </source>
</evidence>
<accession>A0A9P4J854</accession>
<keyword evidence="3" id="KW-0496">Mitochondrion</keyword>
<evidence type="ECO:0000256" key="3">
    <source>
        <dbReference type="ARBA" id="ARBA00023128"/>
    </source>
</evidence>
<gene>
    <name evidence="7" type="ORF">K461DRAFT_5263</name>
</gene>
<keyword evidence="8" id="KW-1185">Reference proteome</keyword>
<feature type="region of interest" description="Disordered" evidence="5">
    <location>
        <begin position="218"/>
        <end position="242"/>
    </location>
</feature>
<sequence>MIPRKAPRLLTTTFNAFTQHSQPLAILPSQIRCIHKRAPLPVPSPTPFVPDAPTFLTLIGRNMSAHASKIPSWEALFNLSSEQLRESGLEPARARRYLLRWRAKFRAGEFGIGGDLARVQDGIGELRVVEIADPTRTASSLTHSAGKRRVVVNVSPGAGEEELQQVVEEVEQGQTRAVQGVKIKQMNMIAGKNVRLLKGLGRAQIQVMEGLWEHKRGKKVDGGERRKEMVRAKRRAEENKKR</sequence>
<dbReference type="OrthoDB" id="18595at2759"/>
<name>A0A9P4J854_9PEZI</name>
<dbReference type="Proteomes" id="UP000799439">
    <property type="component" value="Unassembled WGS sequence"/>
</dbReference>
<dbReference type="Pfam" id="PF09597">
    <property type="entry name" value="SAM_Ribosomal_mS41"/>
    <property type="match status" value="1"/>
</dbReference>
<dbReference type="InterPro" id="IPR019083">
    <property type="entry name" value="SAM_Ribosomal_mS41"/>
</dbReference>
<evidence type="ECO:0000313" key="8">
    <source>
        <dbReference type="Proteomes" id="UP000799439"/>
    </source>
</evidence>
<comment type="caution">
    <text evidence="7">The sequence shown here is derived from an EMBL/GenBank/DDBJ whole genome shotgun (WGS) entry which is preliminary data.</text>
</comment>
<organism evidence="7 8">
    <name type="scientific">Myriangium duriaei CBS 260.36</name>
    <dbReference type="NCBI Taxonomy" id="1168546"/>
    <lineage>
        <taxon>Eukaryota</taxon>
        <taxon>Fungi</taxon>
        <taxon>Dikarya</taxon>
        <taxon>Ascomycota</taxon>
        <taxon>Pezizomycotina</taxon>
        <taxon>Dothideomycetes</taxon>
        <taxon>Dothideomycetidae</taxon>
        <taxon>Myriangiales</taxon>
        <taxon>Myriangiaceae</taxon>
        <taxon>Myriangium</taxon>
    </lineage>
</organism>
<feature type="domain" description="Small ribosomal subunit protein mS41 SAM" evidence="6">
    <location>
        <begin position="52"/>
        <end position="108"/>
    </location>
</feature>
<dbReference type="GO" id="GO:0005739">
    <property type="term" value="C:mitochondrion"/>
    <property type="evidence" value="ECO:0007669"/>
    <property type="project" value="UniProtKB-SubCell"/>
</dbReference>
<dbReference type="PANTHER" id="PTHR28235:SF1">
    <property type="entry name" value="SMALL RIBOSOMAL SUBUNIT PROTEIN MS41"/>
    <property type="match status" value="1"/>
</dbReference>
<evidence type="ECO:0000313" key="7">
    <source>
        <dbReference type="EMBL" id="KAF2156841.1"/>
    </source>
</evidence>
<reference evidence="7" key="1">
    <citation type="journal article" date="2020" name="Stud. Mycol.">
        <title>101 Dothideomycetes genomes: a test case for predicting lifestyles and emergence of pathogens.</title>
        <authorList>
            <person name="Haridas S."/>
            <person name="Albert R."/>
            <person name="Binder M."/>
            <person name="Bloem J."/>
            <person name="Labutti K."/>
            <person name="Salamov A."/>
            <person name="Andreopoulos B."/>
            <person name="Baker S."/>
            <person name="Barry K."/>
            <person name="Bills G."/>
            <person name="Bluhm B."/>
            <person name="Cannon C."/>
            <person name="Castanera R."/>
            <person name="Culley D."/>
            <person name="Daum C."/>
            <person name="Ezra D."/>
            <person name="Gonzalez J."/>
            <person name="Henrissat B."/>
            <person name="Kuo A."/>
            <person name="Liang C."/>
            <person name="Lipzen A."/>
            <person name="Lutzoni F."/>
            <person name="Magnuson J."/>
            <person name="Mondo S."/>
            <person name="Nolan M."/>
            <person name="Ohm R."/>
            <person name="Pangilinan J."/>
            <person name="Park H.-J."/>
            <person name="Ramirez L."/>
            <person name="Alfaro M."/>
            <person name="Sun H."/>
            <person name="Tritt A."/>
            <person name="Yoshinaga Y."/>
            <person name="Zwiers L.-H."/>
            <person name="Turgeon B."/>
            <person name="Goodwin S."/>
            <person name="Spatafora J."/>
            <person name="Crous P."/>
            <person name="Grigoriev I."/>
        </authorList>
    </citation>
    <scope>NUCLEOTIDE SEQUENCE</scope>
    <source>
        <strain evidence="7">CBS 260.36</strain>
    </source>
</reference>
<dbReference type="SMART" id="SM01238">
    <property type="entry name" value="IGR"/>
    <property type="match status" value="1"/>
</dbReference>
<dbReference type="PANTHER" id="PTHR28235">
    <property type="entry name" value="PROTEIN FYV4, MITOCHONDRIAL"/>
    <property type="match status" value="1"/>
</dbReference>
<dbReference type="AlphaFoldDB" id="A0A9P4J854"/>
<evidence type="ECO:0000256" key="1">
    <source>
        <dbReference type="ARBA" id="ARBA00004173"/>
    </source>
</evidence>
<proteinExistence type="inferred from homology"/>
<evidence type="ECO:0000256" key="2">
    <source>
        <dbReference type="ARBA" id="ARBA00010492"/>
    </source>
</evidence>
<evidence type="ECO:0000256" key="5">
    <source>
        <dbReference type="SAM" id="MobiDB-lite"/>
    </source>
</evidence>
<comment type="similarity">
    <text evidence="2">Belongs to the mitochondrion-specific ribosomal protein mS41 family.</text>
</comment>
<protein>
    <recommendedName>
        <fullName evidence="4">Small ribosomal subunit protein mS41</fullName>
    </recommendedName>
</protein>
<comment type="subcellular location">
    <subcellularLocation>
        <location evidence="1">Mitochondrion</location>
    </subcellularLocation>
</comment>